<dbReference type="PANTHER" id="PTHR38597">
    <property type="entry name" value="BLL3834 PROTEIN"/>
    <property type="match status" value="1"/>
</dbReference>
<gene>
    <name evidence="1" type="ORF">ENO04_04630</name>
</gene>
<accession>A0A7C1EA56</accession>
<dbReference type="AlphaFoldDB" id="A0A7C1EA56"/>
<proteinExistence type="predicted"/>
<dbReference type="InterPro" id="IPR008482">
    <property type="entry name" value="DUF763"/>
</dbReference>
<dbReference type="Pfam" id="PF05559">
    <property type="entry name" value="DUF763"/>
    <property type="match status" value="1"/>
</dbReference>
<organism evidence="1">
    <name type="scientific">Fervidicoccus fontis</name>
    <dbReference type="NCBI Taxonomy" id="683846"/>
    <lineage>
        <taxon>Archaea</taxon>
        <taxon>Thermoproteota</taxon>
        <taxon>Thermoprotei</taxon>
        <taxon>Fervidicoccales</taxon>
        <taxon>Fervidicoccaceae</taxon>
        <taxon>Fervidicoccus</taxon>
    </lineage>
</organism>
<comment type="caution">
    <text evidence="1">The sequence shown here is derived from an EMBL/GenBank/DDBJ whole genome shotgun (WGS) entry which is preliminary data.</text>
</comment>
<evidence type="ECO:0000313" key="1">
    <source>
        <dbReference type="EMBL" id="HDS10881.1"/>
    </source>
</evidence>
<name>A0A7C1EA56_9CREN</name>
<sequence>MINGPPTISAEGGPHPAVASISIAPALNLVDQGSLDARRAILDILVSSSQESLYRDILTVNRVLRGVKGIDEFLEKTSVLTIKNIDKSRCPSYYRAITDFERVAKAAAELKKESPNSFDELLLIRGAGPETVRALALVSHLIYGYEPSFRDPTTHPIDPFIYAYAHGGKDRVPYKINVRRIEKTIEFFQDVLNNIKAGNKEKEEVAKNLANMVNRLIIKGIIPKIEK</sequence>
<protein>
    <submittedName>
        <fullName evidence="1">DUF763 domain-containing protein</fullName>
    </submittedName>
</protein>
<dbReference type="PANTHER" id="PTHR38597:SF1">
    <property type="entry name" value="BLL3834 PROTEIN"/>
    <property type="match status" value="1"/>
</dbReference>
<dbReference type="EMBL" id="DSDY01000142">
    <property type="protein sequence ID" value="HDS10881.1"/>
    <property type="molecule type" value="Genomic_DNA"/>
</dbReference>
<reference evidence="1" key="1">
    <citation type="journal article" date="2020" name="mSystems">
        <title>Genome- and Community-Level Interaction Insights into Carbon Utilization and Element Cycling Functions of Hydrothermarchaeota in Hydrothermal Sediment.</title>
        <authorList>
            <person name="Zhou Z."/>
            <person name="Liu Y."/>
            <person name="Xu W."/>
            <person name="Pan J."/>
            <person name="Luo Z.H."/>
            <person name="Li M."/>
        </authorList>
    </citation>
    <scope>NUCLEOTIDE SEQUENCE [LARGE SCALE GENOMIC DNA]</scope>
    <source>
        <strain evidence="1">SpSt-123</strain>
    </source>
</reference>